<reference evidence="1" key="1">
    <citation type="journal article" date="2014" name="Int. J. Syst. Evol. Microbiol.">
        <title>Complete genome sequence of Corynebacterium casei LMG S-19264T (=DSM 44701T), isolated from a smear-ripened cheese.</title>
        <authorList>
            <consortium name="US DOE Joint Genome Institute (JGI-PGF)"/>
            <person name="Walter F."/>
            <person name="Albersmeier A."/>
            <person name="Kalinowski J."/>
            <person name="Ruckert C."/>
        </authorList>
    </citation>
    <scope>NUCLEOTIDE SEQUENCE</scope>
    <source>
        <strain evidence="1">CGMCC 4.7110</strain>
    </source>
</reference>
<proteinExistence type="predicted"/>
<reference evidence="1" key="2">
    <citation type="submission" date="2020-09" db="EMBL/GenBank/DDBJ databases">
        <authorList>
            <person name="Sun Q."/>
            <person name="Zhou Y."/>
        </authorList>
    </citation>
    <scope>NUCLEOTIDE SEQUENCE</scope>
    <source>
        <strain evidence="1">CGMCC 4.7110</strain>
    </source>
</reference>
<dbReference type="AlphaFoldDB" id="A0A917X9J6"/>
<dbReference type="EMBL" id="BMML01000003">
    <property type="protein sequence ID" value="GGM97344.1"/>
    <property type="molecule type" value="Genomic_DNA"/>
</dbReference>
<keyword evidence="2" id="KW-1185">Reference proteome</keyword>
<dbReference type="Gene3D" id="2.160.20.80">
    <property type="entry name" value="E3 ubiquitin-protein ligase SopA"/>
    <property type="match status" value="1"/>
</dbReference>
<name>A0A917X9J6_9ACTN</name>
<comment type="caution">
    <text evidence="1">The sequence shown here is derived from an EMBL/GenBank/DDBJ whole genome shotgun (WGS) entry which is preliminary data.</text>
</comment>
<dbReference type="PANTHER" id="PTHR14136:SF17">
    <property type="entry name" value="BTB_POZ DOMAIN-CONTAINING PROTEIN KCTD9"/>
    <property type="match status" value="1"/>
</dbReference>
<evidence type="ECO:0008006" key="3">
    <source>
        <dbReference type="Google" id="ProtNLM"/>
    </source>
</evidence>
<dbReference type="PANTHER" id="PTHR14136">
    <property type="entry name" value="BTB_POZ DOMAIN-CONTAINING PROTEIN KCTD9"/>
    <property type="match status" value="1"/>
</dbReference>
<dbReference type="SUPFAM" id="SSF141571">
    <property type="entry name" value="Pentapeptide repeat-like"/>
    <property type="match status" value="1"/>
</dbReference>
<dbReference type="Pfam" id="PF00805">
    <property type="entry name" value="Pentapeptide"/>
    <property type="match status" value="2"/>
</dbReference>
<evidence type="ECO:0000313" key="1">
    <source>
        <dbReference type="EMBL" id="GGM97344.1"/>
    </source>
</evidence>
<accession>A0A917X9J6</accession>
<dbReference type="Proteomes" id="UP000653411">
    <property type="component" value="Unassembled WGS sequence"/>
</dbReference>
<protein>
    <recommendedName>
        <fullName evidence="3">Pentapeptide repeat-containing protein</fullName>
    </recommendedName>
</protein>
<sequence length="182" mass="19627">MAQDARSIVAKWVAREHGTDRPQKIREPESGLAGTLTLMATPLNPRQRLAALQRYAALSGEDFTGQNLVSARTSQLRFTRCSFVAADLRHADLDGCSFRFCDLSGADLRGASLRGAHFAGCDLRGADLRGADLTDAGLGRVNTGRPPYGLTDITGARLEGAILRDVRHDDVIGWRSAVDHIG</sequence>
<gene>
    <name evidence="1" type="ORF">GCM10011578_017590</name>
</gene>
<dbReference type="InterPro" id="IPR051082">
    <property type="entry name" value="Pentapeptide-BTB/POZ_domain"/>
</dbReference>
<organism evidence="1 2">
    <name type="scientific">Streptomyces fuscichromogenes</name>
    <dbReference type="NCBI Taxonomy" id="1324013"/>
    <lineage>
        <taxon>Bacteria</taxon>
        <taxon>Bacillati</taxon>
        <taxon>Actinomycetota</taxon>
        <taxon>Actinomycetes</taxon>
        <taxon>Kitasatosporales</taxon>
        <taxon>Streptomycetaceae</taxon>
        <taxon>Streptomyces</taxon>
    </lineage>
</organism>
<evidence type="ECO:0000313" key="2">
    <source>
        <dbReference type="Proteomes" id="UP000653411"/>
    </source>
</evidence>
<dbReference type="InterPro" id="IPR001646">
    <property type="entry name" value="5peptide_repeat"/>
</dbReference>